<organism evidence="2 3">
    <name type="scientific">Cercophora newfieldiana</name>
    <dbReference type="NCBI Taxonomy" id="92897"/>
    <lineage>
        <taxon>Eukaryota</taxon>
        <taxon>Fungi</taxon>
        <taxon>Dikarya</taxon>
        <taxon>Ascomycota</taxon>
        <taxon>Pezizomycotina</taxon>
        <taxon>Sordariomycetes</taxon>
        <taxon>Sordariomycetidae</taxon>
        <taxon>Sordariales</taxon>
        <taxon>Lasiosphaeriaceae</taxon>
        <taxon>Cercophora</taxon>
    </lineage>
</organism>
<protein>
    <submittedName>
        <fullName evidence="2">Uncharacterized protein</fullName>
    </submittedName>
</protein>
<evidence type="ECO:0000313" key="2">
    <source>
        <dbReference type="EMBL" id="KAK0644623.1"/>
    </source>
</evidence>
<feature type="region of interest" description="Disordered" evidence="1">
    <location>
        <begin position="1"/>
        <end position="20"/>
    </location>
</feature>
<reference evidence="2" key="1">
    <citation type="submission" date="2023-06" db="EMBL/GenBank/DDBJ databases">
        <title>Genome-scale phylogeny and comparative genomics of the fungal order Sordariales.</title>
        <authorList>
            <consortium name="Lawrence Berkeley National Laboratory"/>
            <person name="Hensen N."/>
            <person name="Bonometti L."/>
            <person name="Westerberg I."/>
            <person name="Brannstrom I.O."/>
            <person name="Guillou S."/>
            <person name="Cros-Aarteil S."/>
            <person name="Calhoun S."/>
            <person name="Haridas S."/>
            <person name="Kuo A."/>
            <person name="Mondo S."/>
            <person name="Pangilinan J."/>
            <person name="Riley R."/>
            <person name="Labutti K."/>
            <person name="Andreopoulos B."/>
            <person name="Lipzen A."/>
            <person name="Chen C."/>
            <person name="Yanf M."/>
            <person name="Daum C."/>
            <person name="Ng V."/>
            <person name="Clum A."/>
            <person name="Steindorff A."/>
            <person name="Ohm R."/>
            <person name="Martin F."/>
            <person name="Silar P."/>
            <person name="Natvig D."/>
            <person name="Lalanne C."/>
            <person name="Gautier V."/>
            <person name="Ament-Velasquez S.L."/>
            <person name="Kruys A."/>
            <person name="Hutchinson M.I."/>
            <person name="Powell A.J."/>
            <person name="Barry K."/>
            <person name="Miller A.N."/>
            <person name="Grigoriev I.V."/>
            <person name="Debuchy R."/>
            <person name="Gladieux P."/>
            <person name="Thoren M.H."/>
            <person name="Johannesson H."/>
        </authorList>
    </citation>
    <scope>NUCLEOTIDE SEQUENCE</scope>
    <source>
        <strain evidence="2">SMH2532-1</strain>
    </source>
</reference>
<dbReference type="EMBL" id="JAULSV010000005">
    <property type="protein sequence ID" value="KAK0644623.1"/>
    <property type="molecule type" value="Genomic_DNA"/>
</dbReference>
<comment type="caution">
    <text evidence="2">The sequence shown here is derived from an EMBL/GenBank/DDBJ whole genome shotgun (WGS) entry which is preliminary data.</text>
</comment>
<keyword evidence="3" id="KW-1185">Reference proteome</keyword>
<gene>
    <name evidence="2" type="ORF">B0T16DRAFT_199364</name>
</gene>
<accession>A0AA39Y260</accession>
<evidence type="ECO:0000313" key="3">
    <source>
        <dbReference type="Proteomes" id="UP001174936"/>
    </source>
</evidence>
<proteinExistence type="predicted"/>
<evidence type="ECO:0000256" key="1">
    <source>
        <dbReference type="SAM" id="MobiDB-lite"/>
    </source>
</evidence>
<dbReference type="Proteomes" id="UP001174936">
    <property type="component" value="Unassembled WGS sequence"/>
</dbReference>
<name>A0AA39Y260_9PEZI</name>
<dbReference type="AlphaFoldDB" id="A0AA39Y260"/>
<sequence>MVLDRPSYASKQHHSLGHDHKALVRRDKVKVGPIGIVSSHLIIQNGCTLNQPCGIYPAPTSNPSWAWCGQAGNAAFGIALQRHPPLRTVAPLADGVPQGWKTPHAALLVCTIGRQSCRSLPLSLSYSEKEGLWNDGVRLII</sequence>